<organism evidence="1 2">
    <name type="scientific">Ectocarpus siliculosus</name>
    <name type="common">Brown alga</name>
    <name type="synonym">Conferva siliculosa</name>
    <dbReference type="NCBI Taxonomy" id="2880"/>
    <lineage>
        <taxon>Eukaryota</taxon>
        <taxon>Sar</taxon>
        <taxon>Stramenopiles</taxon>
        <taxon>Ochrophyta</taxon>
        <taxon>PX clade</taxon>
        <taxon>Phaeophyceae</taxon>
        <taxon>Ectocarpales</taxon>
        <taxon>Ectocarpaceae</taxon>
        <taxon>Ectocarpus</taxon>
    </lineage>
</organism>
<dbReference type="AlphaFoldDB" id="D7G309"/>
<dbReference type="InParanoid" id="D7G309"/>
<reference evidence="1 2" key="1">
    <citation type="journal article" date="2010" name="Nature">
        <title>The Ectocarpus genome and the independent evolution of multicellularity in brown algae.</title>
        <authorList>
            <person name="Cock J.M."/>
            <person name="Sterck L."/>
            <person name="Rouze P."/>
            <person name="Scornet D."/>
            <person name="Allen A.E."/>
            <person name="Amoutzias G."/>
            <person name="Anthouard V."/>
            <person name="Artiguenave F."/>
            <person name="Aury J.M."/>
            <person name="Badger J.H."/>
            <person name="Beszteri B."/>
            <person name="Billiau K."/>
            <person name="Bonnet E."/>
            <person name="Bothwell J.H."/>
            <person name="Bowler C."/>
            <person name="Boyen C."/>
            <person name="Brownlee C."/>
            <person name="Carrano C.J."/>
            <person name="Charrier B."/>
            <person name="Cho G.Y."/>
            <person name="Coelho S.M."/>
            <person name="Collen J."/>
            <person name="Corre E."/>
            <person name="Da Silva C."/>
            <person name="Delage L."/>
            <person name="Delaroque N."/>
            <person name="Dittami S.M."/>
            <person name="Doulbeau S."/>
            <person name="Elias M."/>
            <person name="Farnham G."/>
            <person name="Gachon C.M."/>
            <person name="Gschloessl B."/>
            <person name="Heesch S."/>
            <person name="Jabbari K."/>
            <person name="Jubin C."/>
            <person name="Kawai H."/>
            <person name="Kimura K."/>
            <person name="Kloareg B."/>
            <person name="Kupper F.C."/>
            <person name="Lang D."/>
            <person name="Le Bail A."/>
            <person name="Leblanc C."/>
            <person name="Lerouge P."/>
            <person name="Lohr M."/>
            <person name="Lopez P.J."/>
            <person name="Martens C."/>
            <person name="Maumus F."/>
            <person name="Michel G."/>
            <person name="Miranda-Saavedra D."/>
            <person name="Morales J."/>
            <person name="Moreau H."/>
            <person name="Motomura T."/>
            <person name="Nagasato C."/>
            <person name="Napoli C.A."/>
            <person name="Nelson D.R."/>
            <person name="Nyvall-Collen P."/>
            <person name="Peters A.F."/>
            <person name="Pommier C."/>
            <person name="Potin P."/>
            <person name="Poulain J."/>
            <person name="Quesneville H."/>
            <person name="Read B."/>
            <person name="Rensing S.A."/>
            <person name="Ritter A."/>
            <person name="Rousvoal S."/>
            <person name="Samanta M."/>
            <person name="Samson G."/>
            <person name="Schroeder D.C."/>
            <person name="Segurens B."/>
            <person name="Strittmatter M."/>
            <person name="Tonon T."/>
            <person name="Tregear J.W."/>
            <person name="Valentin K."/>
            <person name="von Dassow P."/>
            <person name="Yamagishi T."/>
            <person name="Van de Peer Y."/>
            <person name="Wincker P."/>
        </authorList>
    </citation>
    <scope>NUCLEOTIDE SEQUENCE [LARGE SCALE GENOMIC DNA]</scope>
    <source>
        <strain evidence="2">Ec32 / CCAP1310/4</strain>
    </source>
</reference>
<sequence>MFSGDPKGPLEEINEHARREAVIARRTGGQQQAVMISKAAAHNCEASSMWCLKWNLGTKNAMRRCRWPGGTVDSVPGPPKKNSRADAATQLRILRLVRQLNDPGARLTWKQFIEVKEWRRLQPSLRPFRVQAGTSAGRERGRQRLTLQWERGTTATPTTRVRVRT</sequence>
<evidence type="ECO:0000313" key="1">
    <source>
        <dbReference type="EMBL" id="CBJ48866.1"/>
    </source>
</evidence>
<dbReference type="EMBL" id="FN648696">
    <property type="protein sequence ID" value="CBJ48866.1"/>
    <property type="molecule type" value="Genomic_DNA"/>
</dbReference>
<dbReference type="EMBL" id="FN649739">
    <property type="protein sequence ID" value="CBJ48866.1"/>
    <property type="molecule type" value="Genomic_DNA"/>
</dbReference>
<keyword evidence="2" id="KW-1185">Reference proteome</keyword>
<gene>
    <name evidence="1" type="ORF">Esi_0049_0131</name>
</gene>
<proteinExistence type="predicted"/>
<name>D7G309_ECTSI</name>
<protein>
    <submittedName>
        <fullName evidence="1">Uncharacterized protein</fullName>
    </submittedName>
</protein>
<dbReference type="Proteomes" id="UP000002630">
    <property type="component" value="Linkage Group LG14"/>
</dbReference>
<accession>D7G309</accession>
<evidence type="ECO:0000313" key="2">
    <source>
        <dbReference type="Proteomes" id="UP000002630"/>
    </source>
</evidence>